<evidence type="ECO:0000256" key="3">
    <source>
        <dbReference type="ARBA" id="ARBA00022670"/>
    </source>
</evidence>
<protein>
    <recommendedName>
        <fullName evidence="7">peptidoglycan glycosyltransferase</fullName>
        <ecNumber evidence="7">2.4.99.28</ecNumber>
    </recommendedName>
</protein>
<sequence length="1043" mass="114734">MSPNDPVATPAADTPSAGMPPAEAPPAASLSDDTPPPAEPPAPPPPTRGFLRRHAKAVGLLAVLLAAGGYWVAEEIETSRFQATQLAAYARSLSFQVLKGPSEAIRFPLHGPFDQRMGYTELPRFAQRLTDRGYALTEQARFSKDLLEYTGHGLFAPYREKTRAGLDMADCRGKPLHGFRYPYRGYADFAAVPPRVAQALMFIENRDLLDESRPQMNPAVDWVRFARAVLGRVGHLVSSDFDAPGGSTLATQIEKFRHSRDGVTYSGSEKLRQMASASVRAYQDGEETLPARRRLLLDYLNTVPLSAAPGHGEVNGLGDGLWVWFAADFDAANKLLAAPEASGADLAAQGRALHQVVALMIAHRRPSFYLAGGGRERLGQLSASYLRLFAENGVISPALRDAALAEPLKFRDMQANPALLPADLGKGTITLRNRLAGMLDASLYELDRFDADVSTTLDGALQKEVSEFLERLAEPEFARKQGLAGERMLSPASLKAVRYSFNLVESTPGGNRVRVQTDTSDQALDINEGSKLELGSTAKLRVLTTYLEIVAELHEKYAGKTLAELRAVKPDSRDRLSLWAVEYLAAAKDRGLPAMLQAALERRYSASPGEGFFTGGGVHTFNNFRHQDDGRQPTVREALQGSINLPFVRIMRDVVRHTIYQGPDNLSRLLEDEDDPRRQEYLARFADREGQVFLRRFWNKYRGKKPDEIREDLLDDLRPGVDRLSAVFLYLSPKATPQALGEFLKERLDGKVFSEQNIDKLYARNGLEAYDLADRGYVARIHPLQLWLAAYLQNKPDATWADVVKDSAEERQAVYRWLFRTRHKGAKDSRIYTMLELEAFVDIHRRWARVGYPFGHLVPSFATALGSSGDRPAALAELMGIIANDGVRQPTLRVDRLNFAVGTPYETRFAPKTGEGERVLPAEVATALRTALSEVVEGGTARRLAGAFKLADGTPLALGGKTGTGDNRIVIGRGSARGVALNRTATFVFYLGPRHFGTLTAYVMGPEAGKYNFTSALPVQILKSMGPVILPHLEPKAAEACTR</sequence>
<keyword evidence="3" id="KW-0378">Hydrolase</keyword>
<evidence type="ECO:0000256" key="6">
    <source>
        <dbReference type="ARBA" id="ARBA00023268"/>
    </source>
</evidence>
<dbReference type="Gene3D" id="3.40.710.10">
    <property type="entry name" value="DD-peptidase/beta-lactamase superfamily"/>
    <property type="match status" value="1"/>
</dbReference>
<dbReference type="GO" id="GO:0004180">
    <property type="term" value="F:carboxypeptidase activity"/>
    <property type="evidence" value="ECO:0007669"/>
    <property type="project" value="UniProtKB-KW"/>
</dbReference>
<comment type="catalytic activity">
    <reaction evidence="8">
        <text>[GlcNAc-(1-&gt;4)-Mur2Ac(oyl-L-Ala-gamma-D-Glu-L-Lys-D-Ala-D-Ala)](n)-di-trans,octa-cis-undecaprenyl diphosphate + beta-D-GlcNAc-(1-&gt;4)-Mur2Ac(oyl-L-Ala-gamma-D-Glu-L-Lys-D-Ala-D-Ala)-di-trans,octa-cis-undecaprenyl diphosphate = [GlcNAc-(1-&gt;4)-Mur2Ac(oyl-L-Ala-gamma-D-Glu-L-Lys-D-Ala-D-Ala)](n+1)-di-trans,octa-cis-undecaprenyl diphosphate + di-trans,octa-cis-undecaprenyl diphosphate + H(+)</text>
        <dbReference type="Rhea" id="RHEA:23708"/>
        <dbReference type="Rhea" id="RHEA-COMP:9602"/>
        <dbReference type="Rhea" id="RHEA-COMP:9603"/>
        <dbReference type="ChEBI" id="CHEBI:15378"/>
        <dbReference type="ChEBI" id="CHEBI:58405"/>
        <dbReference type="ChEBI" id="CHEBI:60033"/>
        <dbReference type="ChEBI" id="CHEBI:78435"/>
        <dbReference type="EC" id="2.4.99.28"/>
    </reaction>
</comment>
<dbReference type="InterPro" id="IPR001264">
    <property type="entry name" value="Glyco_trans_51"/>
</dbReference>
<dbReference type="InterPro" id="IPR012338">
    <property type="entry name" value="Beta-lactam/transpept-like"/>
</dbReference>
<feature type="region of interest" description="Disordered" evidence="9">
    <location>
        <begin position="1"/>
        <end position="50"/>
    </location>
</feature>
<accession>A0A4Y4CQG7</accession>
<dbReference type="SUPFAM" id="SSF56601">
    <property type="entry name" value="beta-lactamase/transpeptidase-like"/>
    <property type="match status" value="2"/>
</dbReference>
<dbReference type="Gene3D" id="1.10.3810.10">
    <property type="entry name" value="Biosynthetic peptidoglycan transglycosylase-like"/>
    <property type="match status" value="1"/>
</dbReference>
<keyword evidence="5" id="KW-0808">Transferase</keyword>
<proteinExistence type="predicted"/>
<organism evidence="11 12">
    <name type="scientific">Zoogloea ramigera</name>
    <dbReference type="NCBI Taxonomy" id="350"/>
    <lineage>
        <taxon>Bacteria</taxon>
        <taxon>Pseudomonadati</taxon>
        <taxon>Pseudomonadota</taxon>
        <taxon>Betaproteobacteria</taxon>
        <taxon>Rhodocyclales</taxon>
        <taxon>Zoogloeaceae</taxon>
        <taxon>Zoogloea</taxon>
    </lineage>
</organism>
<evidence type="ECO:0000256" key="2">
    <source>
        <dbReference type="ARBA" id="ARBA00022645"/>
    </source>
</evidence>
<dbReference type="Pfam" id="PF00912">
    <property type="entry name" value="Transgly"/>
    <property type="match status" value="1"/>
</dbReference>
<feature type="domain" description="Glycosyl transferase family 51" evidence="10">
    <location>
        <begin position="174"/>
        <end position="330"/>
    </location>
</feature>
<dbReference type="AlphaFoldDB" id="A0A4Y4CQG7"/>
<keyword evidence="2" id="KW-0121">Carboxypeptidase</keyword>
<dbReference type="EMBL" id="BJNV01000014">
    <property type="protein sequence ID" value="GEC95158.1"/>
    <property type="molecule type" value="Genomic_DNA"/>
</dbReference>
<dbReference type="EC" id="2.4.99.28" evidence="7"/>
<evidence type="ECO:0000256" key="9">
    <source>
        <dbReference type="SAM" id="MobiDB-lite"/>
    </source>
</evidence>
<keyword evidence="6" id="KW-0511">Multifunctional enzyme</keyword>
<evidence type="ECO:0000256" key="8">
    <source>
        <dbReference type="ARBA" id="ARBA00049902"/>
    </source>
</evidence>
<dbReference type="GO" id="GO:0009252">
    <property type="term" value="P:peptidoglycan biosynthetic process"/>
    <property type="evidence" value="ECO:0007669"/>
    <property type="project" value="TreeGrafter"/>
</dbReference>
<dbReference type="GO" id="GO:0008955">
    <property type="term" value="F:peptidoglycan glycosyltransferase activity"/>
    <property type="evidence" value="ECO:0007669"/>
    <property type="project" value="UniProtKB-EC"/>
</dbReference>
<dbReference type="GO" id="GO:0030288">
    <property type="term" value="C:outer membrane-bounded periplasmic space"/>
    <property type="evidence" value="ECO:0007669"/>
    <property type="project" value="TreeGrafter"/>
</dbReference>
<evidence type="ECO:0000256" key="7">
    <source>
        <dbReference type="ARBA" id="ARBA00044770"/>
    </source>
</evidence>
<keyword evidence="3" id="KW-0645">Protease</keyword>
<evidence type="ECO:0000313" key="11">
    <source>
        <dbReference type="EMBL" id="GEC95158.1"/>
    </source>
</evidence>
<dbReference type="SUPFAM" id="SSF53955">
    <property type="entry name" value="Lysozyme-like"/>
    <property type="match status" value="1"/>
</dbReference>
<dbReference type="PANTHER" id="PTHR32282">
    <property type="entry name" value="BINDING PROTEIN TRANSPEPTIDASE, PUTATIVE-RELATED"/>
    <property type="match status" value="1"/>
</dbReference>
<evidence type="ECO:0000256" key="4">
    <source>
        <dbReference type="ARBA" id="ARBA00022676"/>
    </source>
</evidence>
<dbReference type="InterPro" id="IPR036950">
    <property type="entry name" value="PBP_transglycosylase"/>
</dbReference>
<name>A0A4Y4CQG7_ZOORA</name>
<dbReference type="GO" id="GO:0006508">
    <property type="term" value="P:proteolysis"/>
    <property type="evidence" value="ECO:0007669"/>
    <property type="project" value="UniProtKB-KW"/>
</dbReference>
<comment type="pathway">
    <text evidence="1">Cell wall biogenesis; peptidoglycan biosynthesis.</text>
</comment>
<reference evidence="11 12" key="1">
    <citation type="submission" date="2019-06" db="EMBL/GenBank/DDBJ databases">
        <title>Whole genome shotgun sequence of Zoogloea ramigera NBRC 15342.</title>
        <authorList>
            <person name="Hosoyama A."/>
            <person name="Uohara A."/>
            <person name="Ohji S."/>
            <person name="Ichikawa N."/>
        </authorList>
    </citation>
    <scope>NUCLEOTIDE SEQUENCE [LARGE SCALE GENOMIC DNA]</scope>
    <source>
        <strain evidence="11 12">NBRC 15342</strain>
    </source>
</reference>
<dbReference type="InterPro" id="IPR050396">
    <property type="entry name" value="Glycosyltr_51/Transpeptidase"/>
</dbReference>
<evidence type="ECO:0000256" key="1">
    <source>
        <dbReference type="ARBA" id="ARBA00004752"/>
    </source>
</evidence>
<comment type="caution">
    <text evidence="11">The sequence shown here is derived from an EMBL/GenBank/DDBJ whole genome shotgun (WGS) entry which is preliminary data.</text>
</comment>
<keyword evidence="4" id="KW-0328">Glycosyltransferase</keyword>
<evidence type="ECO:0000259" key="10">
    <source>
        <dbReference type="Pfam" id="PF00912"/>
    </source>
</evidence>
<feature type="compositionally biased region" description="Pro residues" evidence="9">
    <location>
        <begin position="34"/>
        <end position="47"/>
    </location>
</feature>
<feature type="compositionally biased region" description="Low complexity" evidence="9">
    <location>
        <begin position="15"/>
        <end position="28"/>
    </location>
</feature>
<keyword evidence="12" id="KW-1185">Reference proteome</keyword>
<dbReference type="PANTHER" id="PTHR32282:SF24">
    <property type="entry name" value="GLYCOSYL TRANSFERASE FAMILY 51 DOMAIN-CONTAINING PROTEIN"/>
    <property type="match status" value="1"/>
</dbReference>
<evidence type="ECO:0000313" key="12">
    <source>
        <dbReference type="Proteomes" id="UP000318422"/>
    </source>
</evidence>
<dbReference type="Proteomes" id="UP000318422">
    <property type="component" value="Unassembled WGS sequence"/>
</dbReference>
<evidence type="ECO:0000256" key="5">
    <source>
        <dbReference type="ARBA" id="ARBA00022679"/>
    </source>
</evidence>
<dbReference type="InterPro" id="IPR023346">
    <property type="entry name" value="Lysozyme-like_dom_sf"/>
</dbReference>
<gene>
    <name evidence="11" type="ORF">ZRA01_12310</name>
</gene>